<keyword evidence="1" id="KW-1133">Transmembrane helix</keyword>
<feature type="transmembrane region" description="Helical" evidence="1">
    <location>
        <begin position="21"/>
        <end position="40"/>
    </location>
</feature>
<proteinExistence type="predicted"/>
<dbReference type="AlphaFoldDB" id="A0A6M1RGK1"/>
<evidence type="ECO:0008006" key="4">
    <source>
        <dbReference type="Google" id="ProtNLM"/>
    </source>
</evidence>
<dbReference type="Proteomes" id="UP000477311">
    <property type="component" value="Unassembled WGS sequence"/>
</dbReference>
<dbReference type="RefSeq" id="WP_165107025.1">
    <property type="nucleotide sequence ID" value="NZ_JAAKYA010000048.1"/>
</dbReference>
<reference evidence="2 3" key="1">
    <citation type="submission" date="2020-02" db="EMBL/GenBank/DDBJ databases">
        <title>Draft genome sequence of Limisphaera ngatamarikiensis NGM72.4T, a thermophilic Verrucomicrobia grouped in subdivision 3.</title>
        <authorList>
            <person name="Carere C.R."/>
            <person name="Steen J."/>
            <person name="Hugenholtz P."/>
            <person name="Stott M.B."/>
        </authorList>
    </citation>
    <scope>NUCLEOTIDE SEQUENCE [LARGE SCALE GENOMIC DNA]</scope>
    <source>
        <strain evidence="2 3">NGM72.4</strain>
    </source>
</reference>
<protein>
    <recommendedName>
        <fullName evidence="4">Cytochrome-c oxidase</fullName>
    </recommendedName>
</protein>
<keyword evidence="1" id="KW-0812">Transmembrane</keyword>
<feature type="transmembrane region" description="Helical" evidence="1">
    <location>
        <begin position="73"/>
        <end position="97"/>
    </location>
</feature>
<keyword evidence="3" id="KW-1185">Reference proteome</keyword>
<name>A0A6M1RGK1_9BACT</name>
<organism evidence="2 3">
    <name type="scientific">Limisphaera ngatamarikiensis</name>
    <dbReference type="NCBI Taxonomy" id="1324935"/>
    <lineage>
        <taxon>Bacteria</taxon>
        <taxon>Pseudomonadati</taxon>
        <taxon>Verrucomicrobiota</taxon>
        <taxon>Verrucomicrobiia</taxon>
        <taxon>Limisphaerales</taxon>
        <taxon>Limisphaeraceae</taxon>
        <taxon>Limisphaera</taxon>
    </lineage>
</organism>
<comment type="caution">
    <text evidence="2">The sequence shown here is derived from an EMBL/GenBank/DDBJ whole genome shotgun (WGS) entry which is preliminary data.</text>
</comment>
<accession>A0A6M1RGK1</accession>
<feature type="transmembrane region" description="Helical" evidence="1">
    <location>
        <begin position="46"/>
        <end position="66"/>
    </location>
</feature>
<evidence type="ECO:0000313" key="3">
    <source>
        <dbReference type="Proteomes" id="UP000477311"/>
    </source>
</evidence>
<sequence length="110" mass="11710">MNETTQTGELYRAAVTRGRTVLLVVAAVTLCMVGVAYAPLPDSGWRVALILGAAAVNAFLVAGHLMHLLQERYVVYFLLAFTVLFFVALMGLCIWAHGDVPHPGAGPAKG</sequence>
<evidence type="ECO:0000313" key="2">
    <source>
        <dbReference type="EMBL" id="NGO39168.1"/>
    </source>
</evidence>
<evidence type="ECO:0000256" key="1">
    <source>
        <dbReference type="SAM" id="Phobius"/>
    </source>
</evidence>
<keyword evidence="1" id="KW-0472">Membrane</keyword>
<gene>
    <name evidence="2" type="ORF">G4L39_07125</name>
</gene>
<dbReference type="EMBL" id="JAAKYA010000048">
    <property type="protein sequence ID" value="NGO39168.1"/>
    <property type="molecule type" value="Genomic_DNA"/>
</dbReference>